<feature type="region of interest" description="Disordered" evidence="5">
    <location>
        <begin position="1"/>
        <end position="20"/>
    </location>
</feature>
<dbReference type="Proteomes" id="UP001265746">
    <property type="component" value="Unassembled WGS sequence"/>
</dbReference>
<keyword evidence="2 6" id="KW-0812">Transmembrane</keyword>
<feature type="transmembrane region" description="Helical" evidence="6">
    <location>
        <begin position="599"/>
        <end position="622"/>
    </location>
</feature>
<organism evidence="7 8">
    <name type="scientific">Phomopsis amygdali</name>
    <name type="common">Fusicoccum amygdali</name>
    <dbReference type="NCBI Taxonomy" id="1214568"/>
    <lineage>
        <taxon>Eukaryota</taxon>
        <taxon>Fungi</taxon>
        <taxon>Dikarya</taxon>
        <taxon>Ascomycota</taxon>
        <taxon>Pezizomycotina</taxon>
        <taxon>Sordariomycetes</taxon>
        <taxon>Sordariomycetidae</taxon>
        <taxon>Diaporthales</taxon>
        <taxon>Diaporthaceae</taxon>
        <taxon>Diaporthe</taxon>
    </lineage>
</organism>
<reference evidence="7" key="1">
    <citation type="submission" date="2023-06" db="EMBL/GenBank/DDBJ databases">
        <authorList>
            <person name="Noh H."/>
        </authorList>
    </citation>
    <scope>NUCLEOTIDE SEQUENCE</scope>
    <source>
        <strain evidence="7">DUCC20226</strain>
    </source>
</reference>
<keyword evidence="4 6" id="KW-0472">Membrane</keyword>
<dbReference type="SUPFAM" id="SSF144083">
    <property type="entry name" value="Magnesium transport protein CorA, transmembrane region"/>
    <property type="match status" value="1"/>
</dbReference>
<dbReference type="GO" id="GO:0046873">
    <property type="term" value="F:metal ion transmembrane transporter activity"/>
    <property type="evidence" value="ECO:0007669"/>
    <property type="project" value="InterPro"/>
</dbReference>
<dbReference type="Gene3D" id="1.20.58.340">
    <property type="entry name" value="Magnesium transport protein CorA, transmembrane region"/>
    <property type="match status" value="1"/>
</dbReference>
<comment type="subcellular location">
    <subcellularLocation>
        <location evidence="1">Membrane</location>
        <topology evidence="1">Multi-pass membrane protein</topology>
    </subcellularLocation>
</comment>
<evidence type="ECO:0000256" key="4">
    <source>
        <dbReference type="ARBA" id="ARBA00023136"/>
    </source>
</evidence>
<name>A0AAD9S5S1_PHOAM</name>
<comment type="caution">
    <text evidence="7">The sequence shown here is derived from an EMBL/GenBank/DDBJ whole genome shotgun (WGS) entry which is preliminary data.</text>
</comment>
<proteinExistence type="predicted"/>
<protein>
    <submittedName>
        <fullName evidence="7">Uncharacterized protein</fullName>
    </submittedName>
</protein>
<evidence type="ECO:0000256" key="5">
    <source>
        <dbReference type="SAM" id="MobiDB-lite"/>
    </source>
</evidence>
<sequence>MLAPTRGGPPPPPSGPHLSQPAGVLSEVQLRQSDLQQCVACPVFTNFESNDEQTLVIIKMQVESSFGPGLALQNPKPTMGTHVGLEMVKQKHLHHWHIIYRVYRAQQPGDPFEEVPFQGVKHHRCTKKESNPSLLILWDSFCETPNNECVLRTLPGPEKPQEPMNAYADVRWYFKKNEECDPLYFEGHKHSPWRNDDIIFHLPYFQFANKHDSGGKGHISDEFEIEKKWCFDYKRTTVQPSTPPVSPNAYIDKIRQSISLWRFKGKQTTDEEHGASQMPMDSISDRLCFETKSFTICMLPFLGDEKANETEGPEHQGRTNCKSWIALVIAPGDIIWGNGNFEDNVNHLLLDGNLARRSHANRKRRHRPRWENKNLKSLRDTDHFQTCLIEDGMRRITEAWVDNIDRATKACHAFNKMVHIRIHRSPNSRSECWRKHVNEDLLSIYRLQKRLESLDATLFNNITNEEQGIWINFRKTRAGRRLEHLEQKGGKRPQTEQEQEQGFSPNEEDKLERKRLHFLLTGCLDRHWDRLCGQRKNLRQRIDELQTLRQLLVELSQTRASLYANDLGDNVMYLTYISILFLPLSFCTSLWAMNHELPFYSFIPTICAASAVIAGLLVFIWIRMWHGQ</sequence>
<dbReference type="GO" id="GO:0016020">
    <property type="term" value="C:membrane"/>
    <property type="evidence" value="ECO:0007669"/>
    <property type="project" value="UniProtKB-SubCell"/>
</dbReference>
<evidence type="ECO:0000313" key="7">
    <source>
        <dbReference type="EMBL" id="KAK2599893.1"/>
    </source>
</evidence>
<feature type="compositionally biased region" description="Basic and acidic residues" evidence="5">
    <location>
        <begin position="485"/>
        <end position="495"/>
    </location>
</feature>
<evidence type="ECO:0000256" key="3">
    <source>
        <dbReference type="ARBA" id="ARBA00022989"/>
    </source>
</evidence>
<dbReference type="Pfam" id="PF01544">
    <property type="entry name" value="CorA"/>
    <property type="match status" value="1"/>
</dbReference>
<dbReference type="EMBL" id="JAUJFL010000007">
    <property type="protein sequence ID" value="KAK2599893.1"/>
    <property type="molecule type" value="Genomic_DNA"/>
</dbReference>
<keyword evidence="8" id="KW-1185">Reference proteome</keyword>
<dbReference type="AlphaFoldDB" id="A0AAD9S5S1"/>
<evidence type="ECO:0000313" key="8">
    <source>
        <dbReference type="Proteomes" id="UP001265746"/>
    </source>
</evidence>
<gene>
    <name evidence="7" type="ORF">N8I77_011612</name>
</gene>
<dbReference type="InterPro" id="IPR045863">
    <property type="entry name" value="CorA_TM1_TM2"/>
</dbReference>
<feature type="region of interest" description="Disordered" evidence="5">
    <location>
        <begin position="485"/>
        <end position="507"/>
    </location>
</feature>
<evidence type="ECO:0000256" key="1">
    <source>
        <dbReference type="ARBA" id="ARBA00004141"/>
    </source>
</evidence>
<accession>A0AAD9S5S1</accession>
<keyword evidence="3 6" id="KW-1133">Transmembrane helix</keyword>
<feature type="transmembrane region" description="Helical" evidence="6">
    <location>
        <begin position="571"/>
        <end position="593"/>
    </location>
</feature>
<evidence type="ECO:0000256" key="6">
    <source>
        <dbReference type="SAM" id="Phobius"/>
    </source>
</evidence>
<evidence type="ECO:0000256" key="2">
    <source>
        <dbReference type="ARBA" id="ARBA00022692"/>
    </source>
</evidence>
<dbReference type="InterPro" id="IPR002523">
    <property type="entry name" value="MgTranspt_CorA/ZnTranspt_ZntB"/>
</dbReference>